<proteinExistence type="predicted"/>
<evidence type="ECO:0000256" key="1">
    <source>
        <dbReference type="SAM" id="SignalP"/>
    </source>
</evidence>
<evidence type="ECO:0000313" key="2">
    <source>
        <dbReference type="EMBL" id="RYU52453.1"/>
    </source>
</evidence>
<organism evidence="2 3">
    <name type="scientific">Aliivibrio finisterrensis</name>
    <dbReference type="NCBI Taxonomy" id="511998"/>
    <lineage>
        <taxon>Bacteria</taxon>
        <taxon>Pseudomonadati</taxon>
        <taxon>Pseudomonadota</taxon>
        <taxon>Gammaproteobacteria</taxon>
        <taxon>Vibrionales</taxon>
        <taxon>Vibrionaceae</taxon>
        <taxon>Aliivibrio</taxon>
    </lineage>
</organism>
<dbReference type="Proteomes" id="UP000294063">
    <property type="component" value="Unassembled WGS sequence"/>
</dbReference>
<comment type="caution">
    <text evidence="2">The sequence shown here is derived from an EMBL/GenBank/DDBJ whole genome shotgun (WGS) entry which is preliminary data.</text>
</comment>
<dbReference type="AlphaFoldDB" id="A0A4Q5KXL9"/>
<feature type="signal peptide" evidence="1">
    <location>
        <begin position="1"/>
        <end position="22"/>
    </location>
</feature>
<name>A0A4Q5KXL9_9GAMM</name>
<protein>
    <submittedName>
        <fullName evidence="2">DUF3466 family protein</fullName>
    </submittedName>
</protein>
<dbReference type="InterPro" id="IPR022562">
    <property type="entry name" value="DUF3466"/>
</dbReference>
<evidence type="ECO:0000313" key="3">
    <source>
        <dbReference type="Proteomes" id="UP000294063"/>
    </source>
</evidence>
<gene>
    <name evidence="2" type="ORF">ERW57_06600</name>
</gene>
<dbReference type="InterPro" id="IPR020008">
    <property type="entry name" value="GlyGly_CTERM"/>
</dbReference>
<feature type="chain" id="PRO_5020617659" evidence="1">
    <location>
        <begin position="23"/>
        <end position="567"/>
    </location>
</feature>
<keyword evidence="1" id="KW-0732">Signal</keyword>
<accession>A0A4Q5KXL9</accession>
<dbReference type="RefSeq" id="WP_130071948.1">
    <property type="nucleotide sequence ID" value="NZ_SEZK01000008.1"/>
</dbReference>
<dbReference type="NCBIfam" id="TIGR03501">
    <property type="entry name" value="GlyGly_CTERM"/>
    <property type="match status" value="1"/>
</dbReference>
<dbReference type="Pfam" id="PF11949">
    <property type="entry name" value="DUF3466"/>
    <property type="match status" value="1"/>
</dbReference>
<reference evidence="2 3" key="1">
    <citation type="submission" date="2019-02" db="EMBL/GenBank/DDBJ databases">
        <title>Genome sequences of Aliivibrio finisterrensis strains from farmed Atlantic salmon.</title>
        <authorList>
            <person name="Bowman J.P."/>
        </authorList>
    </citation>
    <scope>NUCLEOTIDE SEQUENCE [LARGE SCALE GENOMIC DNA]</scope>
    <source>
        <strain evidence="2 3">A46</strain>
    </source>
</reference>
<dbReference type="EMBL" id="SEZK01000008">
    <property type="protein sequence ID" value="RYU52453.1"/>
    <property type="molecule type" value="Genomic_DNA"/>
</dbReference>
<sequence>MSSKLQLTTLAVLVSAALPAQAALYKVVEVTPGVSGSEYYGTAIQPSDKALNTSNPLGCFDPTLVDGSNSCDASAENSSSSLFFALAGETRNWAEGVSYREEVAFAIDNSFDYIEDGYDGFEDYCFFQLGYSTCEYWASNQWNGWYKELNGGTTPPNNSAAFIEAASFKSSEVNVIINSLVSAAEAIGNYHSSTTRNQAFNSADLANGTGKQSRAWAKEDTYTVGSISSGAGHINNFSKAAIWDGSNAPIELDWKNTSDNGSGNDIYAQGSARDLIIDANDSERMYIVGYNSTADGDSRLMQATIFKQKTPGTDISKSNWDSNTVVNAQAEIGGDFIHSNSVVTNINENLVAVGQAKRSGSYPQNGAVANRLFVISDASSSTPSASFLSGGIFFAGAGAGGEMGGINNFNEIVGRIDIENNREYEGKQRRQRAFIYPYAPTEATRGAIFQNKAWIIDNLTNGGSLSSHNNQYRIYDASDINDAGVISATALKCAGGYDSVASDSYCGNGSTNETVVAVKLVPISDPAERSIESRPLENSTIERQGGSLGFGAMTLLGLFGFMRKRIK</sequence>